<dbReference type="GO" id="GO:0004239">
    <property type="term" value="F:initiator methionyl aminopeptidase activity"/>
    <property type="evidence" value="ECO:0007669"/>
    <property type="project" value="UniProtKB-UniRule"/>
</dbReference>
<dbReference type="NCBIfam" id="TIGR00500">
    <property type="entry name" value="met_pdase_I"/>
    <property type="match status" value="1"/>
</dbReference>
<feature type="binding site" evidence="5">
    <location>
        <position position="234"/>
    </location>
    <ligand>
        <name>substrate</name>
    </ligand>
</feature>
<evidence type="ECO:0000256" key="6">
    <source>
        <dbReference type="RuleBase" id="RU003653"/>
    </source>
</evidence>
<dbReference type="AlphaFoldDB" id="A0A6J2KML9"/>
<dbReference type="InterPro" id="IPR002467">
    <property type="entry name" value="Pept_M24A_MAP1"/>
</dbReference>
<feature type="binding site" evidence="5">
    <location>
        <position position="227"/>
    </location>
    <ligand>
        <name>a divalent metal cation</name>
        <dbReference type="ChEBI" id="CHEBI:60240"/>
        <label>2</label>
        <note>catalytic</note>
    </ligand>
</feature>
<evidence type="ECO:0000313" key="9">
    <source>
        <dbReference type="RefSeq" id="XP_028041384.1"/>
    </source>
</evidence>
<evidence type="ECO:0000256" key="5">
    <source>
        <dbReference type="HAMAP-Rule" id="MF_03174"/>
    </source>
</evidence>
<keyword evidence="8" id="KW-1185">Reference proteome</keyword>
<dbReference type="GeneID" id="114251359"/>
<feature type="binding site" evidence="5">
    <location>
        <position position="164"/>
    </location>
    <ligand>
        <name>a divalent metal cation</name>
        <dbReference type="ChEBI" id="CHEBI:60240"/>
        <label>1</label>
    </ligand>
</feature>
<dbReference type="Gene3D" id="3.90.230.10">
    <property type="entry name" value="Creatinase/methionine aminopeptidase superfamily"/>
    <property type="match status" value="1"/>
</dbReference>
<accession>A0A6J2KML9</accession>
<dbReference type="OrthoDB" id="3209743at2759"/>
<dbReference type="CDD" id="cd01086">
    <property type="entry name" value="MetAP1"/>
    <property type="match status" value="1"/>
</dbReference>
<feature type="binding site" evidence="5">
    <location>
        <position position="290"/>
    </location>
    <ligand>
        <name>a divalent metal cation</name>
        <dbReference type="ChEBI" id="CHEBI:60240"/>
        <label>1</label>
    </ligand>
</feature>
<feature type="binding site" evidence="5">
    <location>
        <position position="136"/>
    </location>
    <ligand>
        <name>substrate</name>
    </ligand>
</feature>
<dbReference type="GO" id="GO:0006508">
    <property type="term" value="P:proteolysis"/>
    <property type="evidence" value="ECO:0007669"/>
    <property type="project" value="UniProtKB-KW"/>
</dbReference>
<comment type="similarity">
    <text evidence="5">Belongs to the peptidase M24A family. Methionine aminopeptidase type 1 subfamily.</text>
</comment>
<keyword evidence="4 5" id="KW-0378">Hydrolase</keyword>
<comment type="function">
    <text evidence="6">Cotranslationally removes the N-terminal methionine from nascent proteins. The N-terminal methionine is often cleaved when the second residue in the primary sequence is small and uncharged (Met-Ala-, Cys, Gly, Pro, Ser, Thr, or Val).</text>
</comment>
<evidence type="ECO:0000313" key="8">
    <source>
        <dbReference type="Proteomes" id="UP000504629"/>
    </source>
</evidence>
<dbReference type="Pfam" id="PF00557">
    <property type="entry name" value="Peptidase_M24"/>
    <property type="match status" value="1"/>
</dbReference>
<feature type="binding site" evidence="5">
    <location>
        <position position="259"/>
    </location>
    <ligand>
        <name>a divalent metal cation</name>
        <dbReference type="ChEBI" id="CHEBI:60240"/>
        <label>2</label>
        <note>catalytic</note>
    </ligand>
</feature>
<protein>
    <recommendedName>
        <fullName evidence="6">Methionine aminopeptidase</fullName>
        <ecNumber evidence="6">3.4.11.18</ecNumber>
    </recommendedName>
</protein>
<evidence type="ECO:0000256" key="2">
    <source>
        <dbReference type="ARBA" id="ARBA00022670"/>
    </source>
</evidence>
<dbReference type="InterPro" id="IPR001714">
    <property type="entry name" value="Pept_M24_MAP"/>
</dbReference>
<keyword evidence="3 5" id="KW-0479">Metal-binding</keyword>
<dbReference type="PANTHER" id="PTHR43330">
    <property type="entry name" value="METHIONINE AMINOPEPTIDASE"/>
    <property type="match status" value="1"/>
</dbReference>
<dbReference type="PRINTS" id="PR00599">
    <property type="entry name" value="MAPEPTIDASE"/>
</dbReference>
<feature type="binding site" evidence="5">
    <location>
        <position position="290"/>
    </location>
    <ligand>
        <name>a divalent metal cation</name>
        <dbReference type="ChEBI" id="CHEBI:60240"/>
        <label>2</label>
        <note>catalytic</note>
    </ligand>
</feature>
<gene>
    <name evidence="9" type="primary">LOC114251359</name>
</gene>
<keyword evidence="1 5" id="KW-0031">Aminopeptidase</keyword>
<dbReference type="InterPro" id="IPR000994">
    <property type="entry name" value="Pept_M24"/>
</dbReference>
<dbReference type="GO" id="GO:0046872">
    <property type="term" value="F:metal ion binding"/>
    <property type="evidence" value="ECO:0007669"/>
    <property type="project" value="UniProtKB-UniRule"/>
</dbReference>
<sequence>MGLSTKIIKSIGRSWRSNVKKFGIYEKVLPVETTPSRVVPDTIERPDYLARGKQLTLPCLPEIKDDNQLNGMRTSCKLASTILSQVQNFIKPGVTTDDIDQLVHSLIIKAGAYPSPLHYKGFPKSICTSVNNVAVHGIPDLRPLSDGDIVNVDITVFLHGFHGDCSKTFKVGNVDNRGLQLVEITEQCLGIGIGTCGPGVPFSEIGASIQRHARKNGLTVIPSIVGHGIGQYFHGPPDIYHIRNRYPGVMKAGMTFTIEPVVSHGTQNTVLLDDGWTILTEDGSRTSQIEHTVLITNDGVEILTK</sequence>
<keyword evidence="2 5" id="KW-0645">Protease</keyword>
<name>A0A6J2KML9_BOMMA</name>
<dbReference type="HAMAP" id="MF_01974">
    <property type="entry name" value="MetAP_1"/>
    <property type="match status" value="1"/>
</dbReference>
<dbReference type="PANTHER" id="PTHR43330:SF8">
    <property type="entry name" value="METHIONINE AMINOPEPTIDASE 1D, MITOCHONDRIAL"/>
    <property type="match status" value="1"/>
</dbReference>
<dbReference type="GO" id="GO:0070006">
    <property type="term" value="F:metalloaminopeptidase activity"/>
    <property type="evidence" value="ECO:0007669"/>
    <property type="project" value="UniProtKB-UniRule"/>
</dbReference>
<dbReference type="KEGG" id="bman:114251359"/>
<dbReference type="EC" id="3.4.11.18" evidence="6"/>
<comment type="cofactor">
    <cofactor evidence="5">
        <name>Co(2+)</name>
        <dbReference type="ChEBI" id="CHEBI:48828"/>
    </cofactor>
    <cofactor evidence="5">
        <name>Zn(2+)</name>
        <dbReference type="ChEBI" id="CHEBI:29105"/>
    </cofactor>
    <cofactor evidence="5">
        <name>Mn(2+)</name>
        <dbReference type="ChEBI" id="CHEBI:29035"/>
    </cofactor>
    <cofactor evidence="5">
        <name>Fe(2+)</name>
        <dbReference type="ChEBI" id="CHEBI:29033"/>
    </cofactor>
    <text evidence="5">Binds 2 divalent metal cations per subunit. Has a high-affinity and a low affinity metal-binding site. The true nature of the physiological cofactor is under debate. The enzyme is active with cobalt, zinc, manganese or divalent iron ions. Most likely, methionine aminopeptidases function as mononuclear Fe(2+)-metalloproteases under physiological conditions, and the catalytically relevant metal-binding site has been assigned to the histidine-containing high-affinity site.</text>
</comment>
<evidence type="ECO:0000256" key="1">
    <source>
        <dbReference type="ARBA" id="ARBA00022438"/>
    </source>
</evidence>
<dbReference type="SUPFAM" id="SSF55920">
    <property type="entry name" value="Creatinase/aminopeptidase"/>
    <property type="match status" value="1"/>
</dbReference>
<feature type="domain" description="Peptidase M24" evidence="7">
    <location>
        <begin position="71"/>
        <end position="297"/>
    </location>
</feature>
<evidence type="ECO:0000259" key="7">
    <source>
        <dbReference type="Pfam" id="PF00557"/>
    </source>
</evidence>
<reference evidence="9" key="1">
    <citation type="submission" date="2025-08" db="UniProtKB">
        <authorList>
            <consortium name="RefSeq"/>
        </authorList>
    </citation>
    <scope>IDENTIFICATION</scope>
    <source>
        <tissue evidence="9">Silk gland</tissue>
    </source>
</reference>
<dbReference type="RefSeq" id="XP_028041384.1">
    <property type="nucleotide sequence ID" value="XM_028185583.1"/>
</dbReference>
<dbReference type="InterPro" id="IPR036005">
    <property type="entry name" value="Creatinase/aminopeptidase-like"/>
</dbReference>
<proteinExistence type="inferred from homology"/>
<feature type="binding site" evidence="5">
    <location>
        <position position="164"/>
    </location>
    <ligand>
        <name>a divalent metal cation</name>
        <dbReference type="ChEBI" id="CHEBI:60240"/>
        <label>2</label>
        <note>catalytic</note>
    </ligand>
</feature>
<evidence type="ECO:0000256" key="3">
    <source>
        <dbReference type="ARBA" id="ARBA00022723"/>
    </source>
</evidence>
<comment type="catalytic activity">
    <reaction evidence="5 6">
        <text>Release of N-terminal amino acids, preferentially methionine, from peptides and arylamides.</text>
        <dbReference type="EC" id="3.4.11.18"/>
    </reaction>
</comment>
<dbReference type="Proteomes" id="UP000504629">
    <property type="component" value="Unplaced"/>
</dbReference>
<organism evidence="8 9">
    <name type="scientific">Bombyx mandarina</name>
    <name type="common">Wild silk moth</name>
    <name type="synonym">Wild silkworm</name>
    <dbReference type="NCBI Taxonomy" id="7092"/>
    <lineage>
        <taxon>Eukaryota</taxon>
        <taxon>Metazoa</taxon>
        <taxon>Ecdysozoa</taxon>
        <taxon>Arthropoda</taxon>
        <taxon>Hexapoda</taxon>
        <taxon>Insecta</taxon>
        <taxon>Pterygota</taxon>
        <taxon>Neoptera</taxon>
        <taxon>Endopterygota</taxon>
        <taxon>Lepidoptera</taxon>
        <taxon>Glossata</taxon>
        <taxon>Ditrysia</taxon>
        <taxon>Bombycoidea</taxon>
        <taxon>Bombycidae</taxon>
        <taxon>Bombycinae</taxon>
        <taxon>Bombyx</taxon>
    </lineage>
</organism>
<feature type="binding site" evidence="5">
    <location>
        <position position="153"/>
    </location>
    <ligand>
        <name>a divalent metal cation</name>
        <dbReference type="ChEBI" id="CHEBI:60240"/>
        <label>1</label>
    </ligand>
</feature>
<evidence type="ECO:0000256" key="4">
    <source>
        <dbReference type="ARBA" id="ARBA00022801"/>
    </source>
</evidence>